<evidence type="ECO:0000313" key="2">
    <source>
        <dbReference type="EMBL" id="TGN24245.1"/>
    </source>
</evidence>
<dbReference type="RefSeq" id="WP_135836315.1">
    <property type="nucleotide sequence ID" value="NZ_SRPE01000010.1"/>
</dbReference>
<sequence>MIDQSSISNIYCGTVIHHAQIAKHIYHIKIQSMNLSKLKYVAGLTTEIYLSNPFSNTKTLLRKFSVWNFEPVFNTIDFAINTYYNGESATWIKSVQLGDKVFFKEPKGELLLDDTATEYLLIGNITSLSYFYELNRAISISKNVYSLIFTNNTNQIFPDIDHSFPLNSYLLDSKSPDDIIKLLELHLPKLEDKAVVYVVGDSKEISLINKFLKNFFNHSILKIHSKSFWDNDEVG</sequence>
<proteinExistence type="predicted"/>
<dbReference type="SUPFAM" id="SSF63380">
    <property type="entry name" value="Riboflavin synthase domain-like"/>
    <property type="match status" value="1"/>
</dbReference>
<dbReference type="OrthoDB" id="3745257at2"/>
<evidence type="ECO:0000313" key="3">
    <source>
        <dbReference type="Proteomes" id="UP000297998"/>
    </source>
</evidence>
<organism evidence="2 3">
    <name type="scientific">Empedobacter tilapiae</name>
    <dbReference type="NCBI Taxonomy" id="2491114"/>
    <lineage>
        <taxon>Bacteria</taxon>
        <taxon>Pseudomonadati</taxon>
        <taxon>Bacteroidota</taxon>
        <taxon>Flavobacteriia</taxon>
        <taxon>Flavobacteriales</taxon>
        <taxon>Weeksellaceae</taxon>
        <taxon>Empedobacter</taxon>
    </lineage>
</organism>
<dbReference type="AlphaFoldDB" id="A0A4Z1BQ21"/>
<gene>
    <name evidence="2" type="ORF">E4J94_13425</name>
</gene>
<dbReference type="EMBL" id="SRPE01000010">
    <property type="protein sequence ID" value="TGN24245.1"/>
    <property type="molecule type" value="Genomic_DNA"/>
</dbReference>
<evidence type="ECO:0000259" key="1">
    <source>
        <dbReference type="Pfam" id="PF00970"/>
    </source>
</evidence>
<dbReference type="Proteomes" id="UP000297998">
    <property type="component" value="Unassembled WGS sequence"/>
</dbReference>
<reference evidence="2 3" key="1">
    <citation type="submission" date="2019-03" db="EMBL/GenBank/DDBJ databases">
        <title>Empedobacter tilapiae sp. nov., isolated from an intestine of Nile tilapia Oreochromis niloticus.</title>
        <authorList>
            <person name="Kim Y.-O."/>
            <person name="Yoon J.-H."/>
        </authorList>
    </citation>
    <scope>NUCLEOTIDE SEQUENCE [LARGE SCALE GENOMIC DNA]</scope>
    <source>
        <strain evidence="2 3">MRS2</strain>
    </source>
</reference>
<dbReference type="Gene3D" id="2.40.30.10">
    <property type="entry name" value="Translation factors"/>
    <property type="match status" value="1"/>
</dbReference>
<keyword evidence="3" id="KW-1185">Reference proteome</keyword>
<dbReference type="InterPro" id="IPR017938">
    <property type="entry name" value="Riboflavin_synthase-like_b-brl"/>
</dbReference>
<accession>A0A4Z1BQ21</accession>
<dbReference type="InterPro" id="IPR008333">
    <property type="entry name" value="Cbr1-like_FAD-bd_dom"/>
</dbReference>
<name>A0A4Z1BQ21_9FLAO</name>
<comment type="caution">
    <text evidence="2">The sequence shown here is derived from an EMBL/GenBank/DDBJ whole genome shotgun (WGS) entry which is preliminary data.</text>
</comment>
<dbReference type="Pfam" id="PF00970">
    <property type="entry name" value="FAD_binding_6"/>
    <property type="match status" value="1"/>
</dbReference>
<protein>
    <recommendedName>
        <fullName evidence="1">Flavoprotein pyridine nucleotide cytochrome reductase-like FAD-binding domain-containing protein</fullName>
    </recommendedName>
</protein>
<feature type="domain" description="Flavoprotein pyridine nucleotide cytochrome reductase-like FAD-binding" evidence="1">
    <location>
        <begin position="25"/>
        <end position="110"/>
    </location>
</feature>